<evidence type="ECO:0000313" key="2">
    <source>
        <dbReference type="EMBL" id="VDO11960.1"/>
    </source>
</evidence>
<dbReference type="InterPro" id="IPR000477">
    <property type="entry name" value="RT_dom"/>
</dbReference>
<sequence>MGPKAKETMLMLFNKIWETILVPNQWKVAIVIPVLKKGKDPSNFDNYRPISFTSIVAKLMERMVNRRLTWFLETNNNLTNEQVGFRPQKPTNQQLATFSQNIKDALDARIPLRLFSSISNQHLTAVFVDFKSAYDR</sequence>
<dbReference type="STRING" id="102285.A0A0R3TVZ7"/>
<dbReference type="OrthoDB" id="6243574at2759"/>
<accession>A0A0R3TVZ7</accession>
<evidence type="ECO:0000313" key="3">
    <source>
        <dbReference type="Proteomes" id="UP000278807"/>
    </source>
</evidence>
<protein>
    <submittedName>
        <fullName evidence="4">Reverse transcriptase domain-containing protein</fullName>
    </submittedName>
</protein>
<evidence type="ECO:0000313" key="4">
    <source>
        <dbReference type="WBParaSite" id="HNAJ_0001201901-mRNA-1"/>
    </source>
</evidence>
<name>A0A0R3TVZ7_RODNA</name>
<dbReference type="AlphaFoldDB" id="A0A0R3TVZ7"/>
<dbReference type="PANTHER" id="PTHR19446">
    <property type="entry name" value="REVERSE TRANSCRIPTASES"/>
    <property type="match status" value="1"/>
</dbReference>
<reference evidence="2 3" key="2">
    <citation type="submission" date="2018-11" db="EMBL/GenBank/DDBJ databases">
        <authorList>
            <consortium name="Pathogen Informatics"/>
        </authorList>
    </citation>
    <scope>NUCLEOTIDE SEQUENCE [LARGE SCALE GENOMIC DNA]</scope>
</reference>
<gene>
    <name evidence="2" type="ORF">HNAJ_LOCUS12008</name>
</gene>
<organism evidence="4">
    <name type="scientific">Rodentolepis nana</name>
    <name type="common">Dwarf tapeworm</name>
    <name type="synonym">Hymenolepis nana</name>
    <dbReference type="NCBI Taxonomy" id="102285"/>
    <lineage>
        <taxon>Eukaryota</taxon>
        <taxon>Metazoa</taxon>
        <taxon>Spiralia</taxon>
        <taxon>Lophotrochozoa</taxon>
        <taxon>Platyhelminthes</taxon>
        <taxon>Cestoda</taxon>
        <taxon>Eucestoda</taxon>
        <taxon>Cyclophyllidea</taxon>
        <taxon>Hymenolepididae</taxon>
        <taxon>Rodentolepis</taxon>
    </lineage>
</organism>
<evidence type="ECO:0000259" key="1">
    <source>
        <dbReference type="Pfam" id="PF00078"/>
    </source>
</evidence>
<feature type="domain" description="Reverse transcriptase" evidence="1">
    <location>
        <begin position="38"/>
        <end position="136"/>
    </location>
</feature>
<dbReference type="Pfam" id="PF00078">
    <property type="entry name" value="RVT_1"/>
    <property type="match status" value="1"/>
</dbReference>
<proteinExistence type="predicted"/>
<keyword evidence="3" id="KW-1185">Reference proteome</keyword>
<dbReference type="EMBL" id="UZAE01013964">
    <property type="protein sequence ID" value="VDO11960.1"/>
    <property type="molecule type" value="Genomic_DNA"/>
</dbReference>
<dbReference type="WBParaSite" id="HNAJ_0001201901-mRNA-1">
    <property type="protein sequence ID" value="HNAJ_0001201901-mRNA-1"/>
    <property type="gene ID" value="HNAJ_0001201901"/>
</dbReference>
<dbReference type="Proteomes" id="UP000278807">
    <property type="component" value="Unassembled WGS sequence"/>
</dbReference>
<reference evidence="4" key="1">
    <citation type="submission" date="2017-02" db="UniProtKB">
        <authorList>
            <consortium name="WormBaseParasite"/>
        </authorList>
    </citation>
    <scope>IDENTIFICATION</scope>
</reference>